<comment type="caution">
    <text evidence="1">The sequence shown here is derived from an EMBL/GenBank/DDBJ whole genome shotgun (WGS) entry which is preliminary data.</text>
</comment>
<evidence type="ECO:0000313" key="1">
    <source>
        <dbReference type="EMBL" id="KAI3721109.1"/>
    </source>
</evidence>
<gene>
    <name evidence="1" type="ORF">L2E82_32113</name>
</gene>
<reference evidence="1 2" key="2">
    <citation type="journal article" date="2022" name="Mol. Ecol. Resour.">
        <title>The genomes of chicory, endive, great burdock and yacon provide insights into Asteraceae paleo-polyploidization history and plant inulin production.</title>
        <authorList>
            <person name="Fan W."/>
            <person name="Wang S."/>
            <person name="Wang H."/>
            <person name="Wang A."/>
            <person name="Jiang F."/>
            <person name="Liu H."/>
            <person name="Zhao H."/>
            <person name="Xu D."/>
            <person name="Zhang Y."/>
        </authorList>
    </citation>
    <scope>NUCLEOTIDE SEQUENCE [LARGE SCALE GENOMIC DNA]</scope>
    <source>
        <strain evidence="2">cv. Punajuju</strain>
        <tissue evidence="1">Leaves</tissue>
    </source>
</reference>
<accession>A0ACB9BF32</accession>
<proteinExistence type="predicted"/>
<name>A0ACB9BF32_CICIN</name>
<reference evidence="2" key="1">
    <citation type="journal article" date="2022" name="Mol. Ecol. Resour.">
        <title>The genomes of chicory, endive, great burdock and yacon provide insights into Asteraceae palaeo-polyploidization history and plant inulin production.</title>
        <authorList>
            <person name="Fan W."/>
            <person name="Wang S."/>
            <person name="Wang H."/>
            <person name="Wang A."/>
            <person name="Jiang F."/>
            <person name="Liu H."/>
            <person name="Zhao H."/>
            <person name="Xu D."/>
            <person name="Zhang Y."/>
        </authorList>
    </citation>
    <scope>NUCLEOTIDE SEQUENCE [LARGE SCALE GENOMIC DNA]</scope>
    <source>
        <strain evidence="2">cv. Punajuju</strain>
    </source>
</reference>
<organism evidence="1 2">
    <name type="scientific">Cichorium intybus</name>
    <name type="common">Chicory</name>
    <dbReference type="NCBI Taxonomy" id="13427"/>
    <lineage>
        <taxon>Eukaryota</taxon>
        <taxon>Viridiplantae</taxon>
        <taxon>Streptophyta</taxon>
        <taxon>Embryophyta</taxon>
        <taxon>Tracheophyta</taxon>
        <taxon>Spermatophyta</taxon>
        <taxon>Magnoliopsida</taxon>
        <taxon>eudicotyledons</taxon>
        <taxon>Gunneridae</taxon>
        <taxon>Pentapetalae</taxon>
        <taxon>asterids</taxon>
        <taxon>campanulids</taxon>
        <taxon>Asterales</taxon>
        <taxon>Asteraceae</taxon>
        <taxon>Cichorioideae</taxon>
        <taxon>Cichorieae</taxon>
        <taxon>Cichoriinae</taxon>
        <taxon>Cichorium</taxon>
    </lineage>
</organism>
<dbReference type="Proteomes" id="UP001055811">
    <property type="component" value="Linkage Group LG06"/>
</dbReference>
<dbReference type="EMBL" id="CM042014">
    <property type="protein sequence ID" value="KAI3721109.1"/>
    <property type="molecule type" value="Genomic_DNA"/>
</dbReference>
<sequence length="122" mass="13840">MKEVVRGVSVLAETEALEIARNVIVTSAGWTLDEEMQDWSVLTLQRSNLEHTGSKITRAKCFYHLRMSVLVQQMVSLPTPFHITGLPVKDNAKVVKHEDELIYEKVGFGQIFDLQGSNQIWL</sequence>
<protein>
    <submittedName>
        <fullName evidence="1">Uncharacterized protein</fullName>
    </submittedName>
</protein>
<keyword evidence="2" id="KW-1185">Reference proteome</keyword>
<evidence type="ECO:0000313" key="2">
    <source>
        <dbReference type="Proteomes" id="UP001055811"/>
    </source>
</evidence>